<keyword evidence="2" id="KW-0808">Transferase</keyword>
<dbReference type="Gene3D" id="3.40.50.150">
    <property type="entry name" value="Vaccinia Virus protein VP39"/>
    <property type="match status" value="1"/>
</dbReference>
<dbReference type="AlphaFoldDB" id="A0A660L2K1"/>
<evidence type="ECO:0000259" key="1">
    <source>
        <dbReference type="Pfam" id="PF08241"/>
    </source>
</evidence>
<dbReference type="SUPFAM" id="SSF53335">
    <property type="entry name" value="S-adenosyl-L-methionine-dependent methyltransferases"/>
    <property type="match status" value="1"/>
</dbReference>
<dbReference type="InterPro" id="IPR029063">
    <property type="entry name" value="SAM-dependent_MTases_sf"/>
</dbReference>
<protein>
    <submittedName>
        <fullName evidence="2">Ubiquinone/menaquinone biosynthesis C-methylase UbiE</fullName>
    </submittedName>
</protein>
<keyword evidence="2" id="KW-0830">Ubiquinone</keyword>
<keyword evidence="3" id="KW-1185">Reference proteome</keyword>
<evidence type="ECO:0000313" key="2">
    <source>
        <dbReference type="EMBL" id="RKQ87102.1"/>
    </source>
</evidence>
<feature type="domain" description="Methyltransferase type 11" evidence="1">
    <location>
        <begin position="51"/>
        <end position="146"/>
    </location>
</feature>
<accession>A0A660L2K1</accession>
<dbReference type="InterPro" id="IPR052356">
    <property type="entry name" value="Thiol_S-MT"/>
</dbReference>
<comment type="caution">
    <text evidence="2">The sequence shown here is derived from an EMBL/GenBank/DDBJ whole genome shotgun (WGS) entry which is preliminary data.</text>
</comment>
<dbReference type="CDD" id="cd02440">
    <property type="entry name" value="AdoMet_MTases"/>
    <property type="match status" value="1"/>
</dbReference>
<evidence type="ECO:0000313" key="3">
    <source>
        <dbReference type="Proteomes" id="UP000278962"/>
    </source>
</evidence>
<gene>
    <name evidence="2" type="ORF">C8N24_5122</name>
</gene>
<dbReference type="EMBL" id="RBIL01000002">
    <property type="protein sequence ID" value="RKQ87102.1"/>
    <property type="molecule type" value="Genomic_DNA"/>
</dbReference>
<dbReference type="GO" id="GO:0008757">
    <property type="term" value="F:S-adenosylmethionine-dependent methyltransferase activity"/>
    <property type="evidence" value="ECO:0007669"/>
    <property type="project" value="InterPro"/>
</dbReference>
<dbReference type="GO" id="GO:0032259">
    <property type="term" value="P:methylation"/>
    <property type="evidence" value="ECO:0007669"/>
    <property type="project" value="UniProtKB-KW"/>
</dbReference>
<dbReference type="InterPro" id="IPR013216">
    <property type="entry name" value="Methyltransf_11"/>
</dbReference>
<keyword evidence="2" id="KW-0489">Methyltransferase</keyword>
<dbReference type="PANTHER" id="PTHR45036:SF1">
    <property type="entry name" value="METHYLTRANSFERASE LIKE 7A"/>
    <property type="match status" value="1"/>
</dbReference>
<reference evidence="2 3" key="1">
    <citation type="submission" date="2018-10" db="EMBL/GenBank/DDBJ databases">
        <title>Genomic Encyclopedia of Archaeal and Bacterial Type Strains, Phase II (KMG-II): from individual species to whole genera.</title>
        <authorList>
            <person name="Goeker M."/>
        </authorList>
    </citation>
    <scope>NUCLEOTIDE SEQUENCE [LARGE SCALE GENOMIC DNA]</scope>
    <source>
        <strain evidence="2 3">DSM 14954</strain>
    </source>
</reference>
<dbReference type="Proteomes" id="UP000278962">
    <property type="component" value="Unassembled WGS sequence"/>
</dbReference>
<dbReference type="PANTHER" id="PTHR45036">
    <property type="entry name" value="METHYLTRANSFERASE LIKE 7B"/>
    <property type="match status" value="1"/>
</dbReference>
<dbReference type="Pfam" id="PF08241">
    <property type="entry name" value="Methyltransf_11"/>
    <property type="match status" value="1"/>
</dbReference>
<proteinExistence type="predicted"/>
<organism evidence="2 3">
    <name type="scientific">Solirubrobacter pauli</name>
    <dbReference type="NCBI Taxonomy" id="166793"/>
    <lineage>
        <taxon>Bacteria</taxon>
        <taxon>Bacillati</taxon>
        <taxon>Actinomycetota</taxon>
        <taxon>Thermoleophilia</taxon>
        <taxon>Solirubrobacterales</taxon>
        <taxon>Solirubrobacteraceae</taxon>
        <taxon>Solirubrobacter</taxon>
    </lineage>
</organism>
<sequence length="227" mass="24175">MRAAVIVMLTRVDLPHPRFARLYPRAAARADARGAASHRSRLVADLSGRVVEIGAGHGANFVHYPPTVTEVVAIEPEPTLRALATQAAAAHMPVPISVRPGTAEALPFADHELDAAVVSLVLCSVPDQARALDEIRRVLKPGGELRFYEHVIPRGGVKRMLLQAADRSGAWPALAGGCHPARDTAAAIERAGFTIEACERIDFSAAAIEPTIPYLLGRARSGLVGPW</sequence>
<name>A0A660L2K1_9ACTN</name>